<keyword evidence="6" id="KW-0175">Coiled coil</keyword>
<keyword evidence="3 5" id="KW-0268">Exocytosis</keyword>
<dbReference type="STRING" id="13616.ENSMODP00000018013"/>
<dbReference type="OrthoDB" id="272977at2759"/>
<feature type="domain" description="Exocyst complex component Sec8 middle helical bundle" evidence="8">
    <location>
        <begin position="272"/>
        <end position="504"/>
    </location>
</feature>
<dbReference type="GeneID" id="100016177"/>
<comment type="similarity">
    <text evidence="1 5">Belongs to the SEC8 family.</text>
</comment>
<dbReference type="InterPro" id="IPR048630">
    <property type="entry name" value="Sec8_M"/>
</dbReference>
<dbReference type="GO" id="GO:0007268">
    <property type="term" value="P:chemical synaptic transmission"/>
    <property type="evidence" value="ECO:0000318"/>
    <property type="project" value="GO_Central"/>
</dbReference>
<dbReference type="GO" id="GO:0035748">
    <property type="term" value="C:myelin sheath abaxonal region"/>
    <property type="evidence" value="ECO:0007669"/>
    <property type="project" value="Ensembl"/>
</dbReference>
<reference evidence="9 10" key="1">
    <citation type="journal article" date="2007" name="Nature">
        <title>Genome of the marsupial Monodelphis domestica reveals innovation in non-coding sequences.</title>
        <authorList>
            <person name="Mikkelsen T.S."/>
            <person name="Wakefield M.J."/>
            <person name="Aken B."/>
            <person name="Amemiya C.T."/>
            <person name="Chang J.L."/>
            <person name="Duke S."/>
            <person name="Garber M."/>
            <person name="Gentles A.J."/>
            <person name="Goodstadt L."/>
            <person name="Heger A."/>
            <person name="Jurka J."/>
            <person name="Kamal M."/>
            <person name="Mauceli E."/>
            <person name="Searle S.M."/>
            <person name="Sharpe T."/>
            <person name="Baker M.L."/>
            <person name="Batzer M.A."/>
            <person name="Benos P.V."/>
            <person name="Belov K."/>
            <person name="Clamp M."/>
            <person name="Cook A."/>
            <person name="Cuff J."/>
            <person name="Das R."/>
            <person name="Davidow L."/>
            <person name="Deakin J.E."/>
            <person name="Fazzari M.J."/>
            <person name="Glass J.L."/>
            <person name="Grabherr M."/>
            <person name="Greally J.M."/>
            <person name="Gu W."/>
            <person name="Hore T.A."/>
            <person name="Huttley G.A."/>
            <person name="Kleber M."/>
            <person name="Jirtle R.L."/>
            <person name="Koina E."/>
            <person name="Lee J.T."/>
            <person name="Mahony S."/>
            <person name="Marra M.A."/>
            <person name="Miller R.D."/>
            <person name="Nicholls R.D."/>
            <person name="Oda M."/>
            <person name="Papenfuss A.T."/>
            <person name="Parra Z.E."/>
            <person name="Pollock D.D."/>
            <person name="Ray D.A."/>
            <person name="Schein J.E."/>
            <person name="Speed T.P."/>
            <person name="Thompson K."/>
            <person name="VandeBerg J.L."/>
            <person name="Wade C.M."/>
            <person name="Walker J.A."/>
            <person name="Waters P.D."/>
            <person name="Webber C."/>
            <person name="Weidman J.R."/>
            <person name="Xie X."/>
            <person name="Zody M.C."/>
            <person name="Baldwin J."/>
            <person name="Abdouelleil A."/>
            <person name="Abdulkadir J."/>
            <person name="Abebe A."/>
            <person name="Abera B."/>
            <person name="Abreu J."/>
            <person name="Acer S.C."/>
            <person name="Aftuck L."/>
            <person name="Alexander A."/>
            <person name="An P."/>
            <person name="Anderson E."/>
            <person name="Anderson S."/>
            <person name="Arachi H."/>
            <person name="Azer M."/>
            <person name="Bachantsang P."/>
            <person name="Barry A."/>
            <person name="Bayul T."/>
            <person name="Berlin A."/>
            <person name="Bessette D."/>
            <person name="Bloom T."/>
            <person name="Bloom T."/>
            <person name="Boguslavskiy L."/>
            <person name="Bonnet C."/>
            <person name="Boukhgalter B."/>
            <person name="Bourzgui I."/>
            <person name="Brown A."/>
            <person name="Cahill P."/>
            <person name="Channer S."/>
            <person name="Cheshatsang Y."/>
            <person name="Chuda L."/>
            <person name="Citroen M."/>
            <person name="Collymore A."/>
            <person name="Cooke P."/>
            <person name="Costello M."/>
            <person name="D'Aco K."/>
            <person name="Daza R."/>
            <person name="De Haan G."/>
            <person name="DeGray S."/>
            <person name="DeMaso C."/>
            <person name="Dhargay N."/>
            <person name="Dooley K."/>
            <person name="Dooley E."/>
            <person name="Doricent M."/>
            <person name="Dorje P."/>
            <person name="Dorjee K."/>
            <person name="Dupes A."/>
            <person name="Elong R."/>
            <person name="Falk J."/>
            <person name="Farina A."/>
            <person name="Faro S."/>
            <person name="Ferguson D."/>
            <person name="Fisher S."/>
            <person name="Foley C.D."/>
            <person name="Franke A."/>
            <person name="Friedrich D."/>
            <person name="Gadbois L."/>
            <person name="Gearin G."/>
            <person name="Gearin C.R."/>
            <person name="Giannoukos G."/>
            <person name="Goode T."/>
            <person name="Graham J."/>
            <person name="Grandbois E."/>
            <person name="Grewal S."/>
            <person name="Gyaltsen K."/>
            <person name="Hafez N."/>
            <person name="Hagos B."/>
            <person name="Hall J."/>
            <person name="Henson C."/>
            <person name="Hollinger A."/>
            <person name="Honan T."/>
            <person name="Huard M.D."/>
            <person name="Hughes L."/>
            <person name="Hurhula B."/>
            <person name="Husby M.E."/>
            <person name="Kamat A."/>
            <person name="Kanga B."/>
            <person name="Kashin S."/>
            <person name="Khazanovich D."/>
            <person name="Kisner P."/>
            <person name="Lance K."/>
            <person name="Lara M."/>
            <person name="Lee W."/>
            <person name="Lennon N."/>
            <person name="Letendre F."/>
            <person name="LeVine R."/>
            <person name="Lipovsky A."/>
            <person name="Liu X."/>
            <person name="Liu J."/>
            <person name="Liu S."/>
            <person name="Lokyitsang T."/>
            <person name="Lokyitsang Y."/>
            <person name="Lubonja R."/>
            <person name="Lui A."/>
            <person name="MacDonald P."/>
            <person name="Magnisalis V."/>
            <person name="Maru K."/>
            <person name="Matthews C."/>
            <person name="McCusker W."/>
            <person name="McDonough S."/>
            <person name="Mehta T."/>
            <person name="Meldrim J."/>
            <person name="Meneus L."/>
            <person name="Mihai O."/>
            <person name="Mihalev A."/>
            <person name="Mihova T."/>
            <person name="Mittelman R."/>
            <person name="Mlenga V."/>
            <person name="Montmayeur A."/>
            <person name="Mulrain L."/>
            <person name="Navidi A."/>
            <person name="Naylor J."/>
            <person name="Negash T."/>
            <person name="Nguyen T."/>
            <person name="Nguyen N."/>
            <person name="Nicol R."/>
            <person name="Norbu C."/>
            <person name="Norbu N."/>
            <person name="Novod N."/>
            <person name="O'Neill B."/>
            <person name="Osman S."/>
            <person name="Markiewicz E."/>
            <person name="Oyono O.L."/>
            <person name="Patti C."/>
            <person name="Phunkhang P."/>
            <person name="Pierre F."/>
            <person name="Priest M."/>
            <person name="Raghuraman S."/>
            <person name="Rege F."/>
            <person name="Reyes R."/>
            <person name="Rise C."/>
            <person name="Rogov P."/>
            <person name="Ross K."/>
            <person name="Ryan E."/>
            <person name="Settipalli S."/>
            <person name="Shea T."/>
            <person name="Sherpa N."/>
            <person name="Shi L."/>
            <person name="Shih D."/>
            <person name="Sparrow T."/>
            <person name="Spaulding J."/>
            <person name="Stalker J."/>
            <person name="Stange-Thomann N."/>
            <person name="Stavropoulos S."/>
            <person name="Stone C."/>
            <person name="Strader C."/>
            <person name="Tesfaye S."/>
            <person name="Thomson T."/>
            <person name="Thoulutsang Y."/>
            <person name="Thoulutsang D."/>
            <person name="Topham K."/>
            <person name="Topping I."/>
            <person name="Tsamla T."/>
            <person name="Vassiliev H."/>
            <person name="Vo A."/>
            <person name="Wangchuk T."/>
            <person name="Wangdi T."/>
            <person name="Weiand M."/>
            <person name="Wilkinson J."/>
            <person name="Wilson A."/>
            <person name="Yadav S."/>
            <person name="Young G."/>
            <person name="Yu Q."/>
            <person name="Zembek L."/>
            <person name="Zhong D."/>
            <person name="Zimmer A."/>
            <person name="Zwirko Z."/>
            <person name="Jaffe D.B."/>
            <person name="Alvarez P."/>
            <person name="Brockman W."/>
            <person name="Butler J."/>
            <person name="Chin C."/>
            <person name="Gnerre S."/>
            <person name="MacCallum I."/>
            <person name="Graves J.A."/>
            <person name="Ponting C.P."/>
            <person name="Breen M."/>
            <person name="Samollow P.B."/>
            <person name="Lander E.S."/>
            <person name="Lindblad-Toh K."/>
        </authorList>
    </citation>
    <scope>NUCLEOTIDE SEQUENCE [LARGE SCALE GENOMIC DNA]</scope>
</reference>
<dbReference type="GO" id="GO:0006904">
    <property type="term" value="P:vesicle docking involved in exocytosis"/>
    <property type="evidence" value="ECO:0007669"/>
    <property type="project" value="InterPro"/>
</dbReference>
<proteinExistence type="inferred from homology"/>
<dbReference type="Pfam" id="PF04048">
    <property type="entry name" value="Sec8_N"/>
    <property type="match status" value="1"/>
</dbReference>
<organism evidence="9 10">
    <name type="scientific">Monodelphis domestica</name>
    <name type="common">Gray short-tailed opossum</name>
    <dbReference type="NCBI Taxonomy" id="13616"/>
    <lineage>
        <taxon>Eukaryota</taxon>
        <taxon>Metazoa</taxon>
        <taxon>Chordata</taxon>
        <taxon>Craniata</taxon>
        <taxon>Vertebrata</taxon>
        <taxon>Euteleostomi</taxon>
        <taxon>Mammalia</taxon>
        <taxon>Metatheria</taxon>
        <taxon>Didelphimorphia</taxon>
        <taxon>Didelphidae</taxon>
        <taxon>Monodelphis</taxon>
    </lineage>
</organism>
<dbReference type="KEGG" id="mdo:100016177"/>
<evidence type="ECO:0000259" key="8">
    <source>
        <dbReference type="Pfam" id="PF20652"/>
    </source>
</evidence>
<dbReference type="GO" id="GO:0030165">
    <property type="term" value="F:PDZ domain binding"/>
    <property type="evidence" value="ECO:0007669"/>
    <property type="project" value="Ensembl"/>
</dbReference>
<accession>F7C1U2</accession>
<evidence type="ECO:0000256" key="4">
    <source>
        <dbReference type="ARBA" id="ARBA00022927"/>
    </source>
</evidence>
<dbReference type="GO" id="GO:0048341">
    <property type="term" value="P:paraxial mesoderm formation"/>
    <property type="evidence" value="ECO:0007669"/>
    <property type="project" value="Ensembl"/>
</dbReference>
<evidence type="ECO:0000256" key="5">
    <source>
        <dbReference type="RuleBase" id="RU367079"/>
    </source>
</evidence>
<name>F7C1U2_MONDO</name>
<feature type="domain" description="Exocyst complex component Sec8 N-terminal" evidence="7">
    <location>
        <begin position="45"/>
        <end position="143"/>
    </location>
</feature>
<reference evidence="9" key="3">
    <citation type="submission" date="2025-09" db="UniProtKB">
        <authorList>
            <consortium name="Ensembl"/>
        </authorList>
    </citation>
    <scope>IDENTIFICATION</scope>
</reference>
<dbReference type="InterPro" id="IPR007191">
    <property type="entry name" value="Sec8_exocyst_N"/>
</dbReference>
<dbReference type="PANTHER" id="PTHR14146">
    <property type="entry name" value="EXOCYST COMPLEX COMPONENT 4"/>
    <property type="match status" value="1"/>
</dbReference>
<evidence type="ECO:0000313" key="10">
    <source>
        <dbReference type="Proteomes" id="UP000002280"/>
    </source>
</evidence>
<dbReference type="HOGENOM" id="CLU_012416_0_0_1"/>
<evidence type="ECO:0000256" key="3">
    <source>
        <dbReference type="ARBA" id="ARBA00022483"/>
    </source>
</evidence>
<dbReference type="FunCoup" id="F7C1U2">
    <property type="interactions" value="1840"/>
</dbReference>
<evidence type="ECO:0000256" key="1">
    <source>
        <dbReference type="ARBA" id="ARBA00010470"/>
    </source>
</evidence>
<dbReference type="eggNOG" id="KOG3691">
    <property type="taxonomic scope" value="Eukaryota"/>
</dbReference>
<dbReference type="InParanoid" id="F7C1U2"/>
<dbReference type="InterPro" id="IPR039682">
    <property type="entry name" value="Sec8/EXOC4"/>
</dbReference>
<dbReference type="GO" id="GO:0005813">
    <property type="term" value="C:centrosome"/>
    <property type="evidence" value="ECO:0007669"/>
    <property type="project" value="Ensembl"/>
</dbReference>
<gene>
    <name evidence="9" type="primary">EXOC4</name>
</gene>
<dbReference type="GO" id="GO:0005902">
    <property type="term" value="C:microvillus"/>
    <property type="evidence" value="ECO:0007669"/>
    <property type="project" value="Ensembl"/>
</dbReference>
<feature type="coiled-coil region" evidence="6">
    <location>
        <begin position="37"/>
        <end position="96"/>
    </location>
</feature>
<dbReference type="GO" id="GO:0000145">
    <property type="term" value="C:exocyst"/>
    <property type="evidence" value="ECO:0000318"/>
    <property type="project" value="GO_Central"/>
</dbReference>
<dbReference type="GO" id="GO:0045202">
    <property type="term" value="C:synapse"/>
    <property type="evidence" value="ECO:0000318"/>
    <property type="project" value="GO_Central"/>
</dbReference>
<keyword evidence="4 5" id="KW-0653">Protein transport</keyword>
<dbReference type="Ensembl" id="ENSMODT00000018345.4">
    <property type="protein sequence ID" value="ENSMODP00000018013.3"/>
    <property type="gene ID" value="ENSMODG00000014411.4"/>
</dbReference>
<comment type="function">
    <text evidence="5">Component of the exocyst complex involved in the docking of exocytic vesicles with fusion sites on the plasma membrane.</text>
</comment>
<dbReference type="Pfam" id="PF20652">
    <property type="entry name" value="Sec8_C"/>
    <property type="match status" value="1"/>
</dbReference>
<protein>
    <recommendedName>
        <fullName evidence="5">Exocyst complex component Sec8</fullName>
    </recommendedName>
</protein>
<dbReference type="PANTHER" id="PTHR14146:SF0">
    <property type="entry name" value="EXOCYST COMPLEX COMPONENT 4"/>
    <property type="match status" value="1"/>
</dbReference>
<sequence>MAAEAAVGKYRSTVSKSKDPSGLLISVIRTLSTSDDVEDRENEKGRLEEAYEKCDRDLDELIVQHYTELTTAIRTYQSITERITNSRNKIKQVKENLLSCKMLLHCKRDELRKLWIEGIEHKHVLNLLDEIENIKQVPQKLEQCMASKHYLNATDMLVSAVDSLEGPLLQVEGLSDLRLELHSKKMNLHLVLIDELHRHLYIKSTSRVGQRNKEKGRMSSLMKDASPVPLIDITNLPTPRKFLDTSQFGTPGCSTVREMNLQDIKEDLELDPEENSNLFMGILIKGLAKLKKIPETVKAIKERLEQELKQIVKRSTTQVADNGYQRGENLSLENQPRLLLELLELLFDKFNAVAAAHSMVLGYLQQTVVPPSTQHEDIKLYDMADVWVKIQDVLQMLLTEYLDMKNTRTASEPSAQLSYASTGREFAAFFAKKKPQRPKNSLFKFESSSHAISMSAYLREQRRELYSRSGELQGGPDDNLIEGGGTKFVCKPGARNITVIFHPLLRFIQEIEHALGLGPAKQCPLREFLTMYIKNIFLNQVLTEINKEIEGVTKTSDPLKILANADTMKVLGVQRPLLQSTIIVEKTVQDLMNLMHDLSAYSDQFLNMVCVKLQEYKDTCTVAYRSIAQSEEKLVISASWAKDDDISRLLKSLPNWTNMAQPKQLRPKREEEEDFIRAAFGKESEVLIGNLGDKLIPQQEILRDVSDLKALANMHESLEWLAGRTKLALSNLSTSQMPSPGQDNHMSLDLPSGSEQILQTLGELAKSFQEMADRCLLVLHLEVRVHCFHYLIPLAKQGNYAIVANVESMDYDPLVVRLNKDISGIEEAMSASLQQHKFQYIFEGLGHLISCILINGAQYFRRISESGIKKMCRNIFVLQQNLTNITMSREADLDFARQYYEMLYNTADELLNLVVDQGVKYTELEYIHALNLLHRSQTGVGDQTTQNMRLQRLKEIICEQAAIKQATKDKKITTV</sequence>
<evidence type="ECO:0000313" key="9">
    <source>
        <dbReference type="Ensembl" id="ENSMODP00000018013.3"/>
    </source>
</evidence>
<keyword evidence="10" id="KW-1185">Reference proteome</keyword>
<dbReference type="GO" id="GO:0006893">
    <property type="term" value="P:Golgi to plasma membrane transport"/>
    <property type="evidence" value="ECO:0000318"/>
    <property type="project" value="GO_Central"/>
</dbReference>
<evidence type="ECO:0000259" key="7">
    <source>
        <dbReference type="Pfam" id="PF04048"/>
    </source>
</evidence>
<dbReference type="Bgee" id="ENSMODG00000014411">
    <property type="expression patterns" value="Expressed in spermatocyte and 18 other cell types or tissues"/>
</dbReference>
<dbReference type="GO" id="GO:0032584">
    <property type="term" value="C:growth cone membrane"/>
    <property type="evidence" value="ECO:0000318"/>
    <property type="project" value="GO_Central"/>
</dbReference>
<dbReference type="GO" id="GO:0090522">
    <property type="term" value="P:vesicle tethering involved in exocytosis"/>
    <property type="evidence" value="ECO:0007669"/>
    <property type="project" value="UniProtKB-UniRule"/>
</dbReference>
<dbReference type="GO" id="GO:0071806">
    <property type="term" value="P:protein transmembrane transport"/>
    <property type="evidence" value="ECO:0007669"/>
    <property type="project" value="Ensembl"/>
</dbReference>
<dbReference type="Proteomes" id="UP000002280">
    <property type="component" value="Chromosome 8"/>
</dbReference>
<evidence type="ECO:0000256" key="2">
    <source>
        <dbReference type="ARBA" id="ARBA00022448"/>
    </source>
</evidence>
<dbReference type="GeneTree" id="ENSGT00390000001439"/>
<dbReference type="GO" id="GO:0006612">
    <property type="term" value="P:protein targeting to membrane"/>
    <property type="evidence" value="ECO:0007669"/>
    <property type="project" value="UniProtKB-UniRule"/>
</dbReference>
<dbReference type="OMA" id="HMEVRCR"/>
<dbReference type="GO" id="GO:0006887">
    <property type="term" value="P:exocytosis"/>
    <property type="evidence" value="ECO:0000318"/>
    <property type="project" value="GO_Central"/>
</dbReference>
<keyword evidence="2 5" id="KW-0813">Transport</keyword>
<dbReference type="CTD" id="60412"/>
<reference evidence="9" key="2">
    <citation type="submission" date="2025-08" db="UniProtKB">
        <authorList>
            <consortium name="Ensembl"/>
        </authorList>
    </citation>
    <scope>IDENTIFICATION</scope>
</reference>
<dbReference type="AlphaFoldDB" id="F7C1U2"/>
<evidence type="ECO:0000256" key="6">
    <source>
        <dbReference type="SAM" id="Coils"/>
    </source>
</evidence>